<evidence type="ECO:0000256" key="2">
    <source>
        <dbReference type="ARBA" id="ARBA00004496"/>
    </source>
</evidence>
<dbReference type="SUPFAM" id="SSF46785">
    <property type="entry name" value="Winged helix' DNA-binding domain"/>
    <property type="match status" value="1"/>
</dbReference>
<dbReference type="InterPro" id="IPR036390">
    <property type="entry name" value="WH_DNA-bd_sf"/>
</dbReference>
<dbReference type="InterPro" id="IPR000717">
    <property type="entry name" value="PCI_dom"/>
</dbReference>
<organism evidence="8 9">
    <name type="scientific">Lactarius akahatsu</name>
    <dbReference type="NCBI Taxonomy" id="416441"/>
    <lineage>
        <taxon>Eukaryota</taxon>
        <taxon>Fungi</taxon>
        <taxon>Dikarya</taxon>
        <taxon>Basidiomycota</taxon>
        <taxon>Agaricomycotina</taxon>
        <taxon>Agaricomycetes</taxon>
        <taxon>Russulales</taxon>
        <taxon>Russulaceae</taxon>
        <taxon>Lactarius</taxon>
    </lineage>
</organism>
<keyword evidence="9" id="KW-1185">Reference proteome</keyword>
<dbReference type="Proteomes" id="UP001201163">
    <property type="component" value="Unassembled WGS sequence"/>
</dbReference>
<comment type="subcellular location">
    <subcellularLocation>
        <location evidence="2">Cytoplasm</location>
    </subcellularLocation>
    <subcellularLocation>
        <location evidence="1">Nucleus</location>
    </subcellularLocation>
</comment>
<dbReference type="AlphaFoldDB" id="A0AAD4LG94"/>
<sequence length="496" mass="54587">MSSMDVDTIEEVEMEYYGATQTEASSSKAAPWSIVVDEAHPFDLDAYISGYSGRTALDRLIYIIMHSPALAPQALNRSLQLLTAPSQRDTGLYEVILSAYKTTATQPGVGLPPLEELVPDHTPYVTWIEETNERNSADRRKLEVELKTYTGNMIKESIRMAHRDLGAFYRATGGFDNALRHHTKSREFCTTTQNMLDMCLSVLELLLEQRSFSHIPTYVFKAESALDSIASSGLSGTSFSHGLGSSGQKRVDLHHAVEAKLALCAALSHLFNMNYAKAAQDFLQPMSAAALLPWTGKIVSVGDIGVYATLCALATLGRNELKLRVLEGGEGLAGEGEGMKELLDAWMSSNFRVVLELLERSSTRHLLDPLLGPHVVNLTALIRARAVVLYFQPFATIRLERMSAAFGWTVEDTEREVVALIQRGDILGRVDSQNKILRARSTNPRAQLYAHALKAGAEMQKATDKLLLRLRLQQADLVVRKPQPTPASGASESAEQ</sequence>
<dbReference type="Pfam" id="PF10602">
    <property type="entry name" value="RPN7"/>
    <property type="match status" value="1"/>
</dbReference>
<evidence type="ECO:0000313" key="9">
    <source>
        <dbReference type="Proteomes" id="UP001201163"/>
    </source>
</evidence>
<protein>
    <submittedName>
        <fullName evidence="8">26S proteasome subunit RPN7-domain-containing protein</fullName>
    </submittedName>
</protein>
<comment type="similarity">
    <text evidence="3">Belongs to the CSN1 family.</text>
</comment>
<dbReference type="EMBL" id="JAKELL010000029">
    <property type="protein sequence ID" value="KAH8990726.1"/>
    <property type="molecule type" value="Genomic_DNA"/>
</dbReference>
<keyword evidence="8" id="KW-0647">Proteasome</keyword>
<dbReference type="GO" id="GO:0005737">
    <property type="term" value="C:cytoplasm"/>
    <property type="evidence" value="ECO:0007669"/>
    <property type="project" value="UniProtKB-SubCell"/>
</dbReference>
<evidence type="ECO:0000256" key="1">
    <source>
        <dbReference type="ARBA" id="ARBA00004123"/>
    </source>
</evidence>
<dbReference type="SMART" id="SM00088">
    <property type="entry name" value="PINT"/>
    <property type="match status" value="1"/>
</dbReference>
<keyword evidence="6" id="KW-0539">Nucleus</keyword>
<evidence type="ECO:0000259" key="7">
    <source>
        <dbReference type="PROSITE" id="PS50250"/>
    </source>
</evidence>
<evidence type="ECO:0000256" key="4">
    <source>
        <dbReference type="ARBA" id="ARBA00022490"/>
    </source>
</evidence>
<dbReference type="InterPro" id="IPR019585">
    <property type="entry name" value="Rpn7/CSN1"/>
</dbReference>
<keyword evidence="5" id="KW-0736">Signalosome</keyword>
<comment type="caution">
    <text evidence="8">The sequence shown here is derived from an EMBL/GenBank/DDBJ whole genome shotgun (WGS) entry which is preliminary data.</text>
</comment>
<dbReference type="PROSITE" id="PS50250">
    <property type="entry name" value="PCI"/>
    <property type="match status" value="1"/>
</dbReference>
<dbReference type="GO" id="GO:0000502">
    <property type="term" value="C:proteasome complex"/>
    <property type="evidence" value="ECO:0007669"/>
    <property type="project" value="UniProtKB-KW"/>
</dbReference>
<gene>
    <name evidence="8" type="ORF">EDB92DRAFT_1862898</name>
</gene>
<name>A0AAD4LG94_9AGAM</name>
<dbReference type="InterPro" id="IPR045135">
    <property type="entry name" value="Rpn7_N"/>
</dbReference>
<dbReference type="PANTHER" id="PTHR14145:SF2">
    <property type="entry name" value="COP9 SIGNALOSOME COMPLEX SUBUNIT 1"/>
    <property type="match status" value="1"/>
</dbReference>
<keyword evidence="4" id="KW-0963">Cytoplasm</keyword>
<dbReference type="GO" id="GO:0008180">
    <property type="term" value="C:COP9 signalosome"/>
    <property type="evidence" value="ECO:0007669"/>
    <property type="project" value="UniProtKB-KW"/>
</dbReference>
<reference evidence="8" key="1">
    <citation type="submission" date="2022-01" db="EMBL/GenBank/DDBJ databases">
        <title>Comparative genomics reveals a dynamic genome evolution in the ectomycorrhizal milk-cap (Lactarius) mushrooms.</title>
        <authorList>
            <consortium name="DOE Joint Genome Institute"/>
            <person name="Lebreton A."/>
            <person name="Tang N."/>
            <person name="Kuo A."/>
            <person name="LaButti K."/>
            <person name="Drula E."/>
            <person name="Barry K."/>
            <person name="Clum A."/>
            <person name="Lipzen A."/>
            <person name="Mousain D."/>
            <person name="Ng V."/>
            <person name="Wang R."/>
            <person name="Wang X."/>
            <person name="Dai Y."/>
            <person name="Henrissat B."/>
            <person name="Grigoriev I.V."/>
            <person name="Guerin-Laguette A."/>
            <person name="Yu F."/>
            <person name="Martin F.M."/>
        </authorList>
    </citation>
    <scope>NUCLEOTIDE SEQUENCE</scope>
    <source>
        <strain evidence="8">QP</strain>
    </source>
</reference>
<dbReference type="PANTHER" id="PTHR14145">
    <property type="entry name" value="26S PROTESOME SUBUNIT 6"/>
    <property type="match status" value="1"/>
</dbReference>
<evidence type="ECO:0000256" key="6">
    <source>
        <dbReference type="ARBA" id="ARBA00023242"/>
    </source>
</evidence>
<evidence type="ECO:0000256" key="3">
    <source>
        <dbReference type="ARBA" id="ARBA00008793"/>
    </source>
</evidence>
<evidence type="ECO:0000256" key="5">
    <source>
        <dbReference type="ARBA" id="ARBA00022790"/>
    </source>
</evidence>
<accession>A0AAD4LG94</accession>
<evidence type="ECO:0000313" key="8">
    <source>
        <dbReference type="EMBL" id="KAH8990726.1"/>
    </source>
</evidence>
<feature type="domain" description="PCI" evidence="7">
    <location>
        <begin position="252"/>
        <end position="444"/>
    </location>
</feature>
<dbReference type="Gene3D" id="1.25.40.570">
    <property type="match status" value="1"/>
</dbReference>
<dbReference type="Pfam" id="PF01399">
    <property type="entry name" value="PCI"/>
    <property type="match status" value="1"/>
</dbReference>
<proteinExistence type="inferred from homology"/>